<reference evidence="11 12" key="1">
    <citation type="submission" date="2020-04" db="EMBL/GenBank/DDBJ databases">
        <title>Rhodospirillaceae bacterium KN72 isolated from deep sea.</title>
        <authorList>
            <person name="Zhang D.-C."/>
        </authorList>
    </citation>
    <scope>NUCLEOTIDE SEQUENCE [LARGE SCALE GENOMIC DNA]</scope>
    <source>
        <strain evidence="11 12">KN72</strain>
    </source>
</reference>
<dbReference type="SUPFAM" id="SSF54631">
    <property type="entry name" value="CBS-domain pair"/>
    <property type="match status" value="1"/>
</dbReference>
<dbReference type="Pfam" id="PF03448">
    <property type="entry name" value="MgtE_N"/>
    <property type="match status" value="1"/>
</dbReference>
<evidence type="ECO:0000256" key="5">
    <source>
        <dbReference type="ARBA" id="ARBA00022842"/>
    </source>
</evidence>
<feature type="transmembrane region" description="Helical" evidence="9">
    <location>
        <begin position="339"/>
        <end position="360"/>
    </location>
</feature>
<gene>
    <name evidence="11" type="primary">mgtE</name>
    <name evidence="11" type="ORF">HH303_19210</name>
</gene>
<keyword evidence="3 9" id="KW-0813">Transport</keyword>
<dbReference type="Proteomes" id="UP000539372">
    <property type="component" value="Unassembled WGS sequence"/>
</dbReference>
<dbReference type="Gene3D" id="1.10.357.20">
    <property type="entry name" value="SLC41 divalent cation transporters, integral membrane domain"/>
    <property type="match status" value="1"/>
</dbReference>
<evidence type="ECO:0000256" key="8">
    <source>
        <dbReference type="PROSITE-ProRule" id="PRU00703"/>
    </source>
</evidence>
<sequence>MSDVLEKTEETEGDAFDDLYGLTKETVAAVEAALEEGAGPETIRPLVVPLHAADLADLLERLTKDERLSVVHALGEELDSDVFAYLDDTVQETITDALPNSVLSTFVQDLDSDDVVDFLEDMDEEDQKEILSFVPAEDRALYEQALSYPEYTAGRLMRRETVTIPEFWTVGQTIDFMRDSDGEGGSDLPDDFYNIIVVSPNHKPVGLVQLSKLLRTKRIVPVSAIMETDPKLIPVDLDQEDAAFLFRQYGLVEAPVIDESGRLVGVLTIDDIVDVMDEEHEDDMLKLGGVSEDDFYSDFLKTTRLRFSWLLVNLGTAIVASLVIALFETALSKVVALAVLMPIVASMGGNAGTQTLTVAVRALATNELTTRNALRILTKEVLVGSANGILFAIIMGIVAWLWFSDPVLGGVIATAMILNLMIAGLSGVLIPLAIEKIGQDPAIASTVFLTTITDVVGFFVFLGLASVVLM</sequence>
<comment type="similarity">
    <text evidence="2 9">Belongs to the SLC41A transporter family.</text>
</comment>
<keyword evidence="9" id="KW-1003">Cell membrane</keyword>
<keyword evidence="8" id="KW-0129">CBS domain</keyword>
<dbReference type="InterPro" id="IPR036739">
    <property type="entry name" value="SLC41_membr_dom_sf"/>
</dbReference>
<dbReference type="GO" id="GO:0015095">
    <property type="term" value="F:magnesium ion transmembrane transporter activity"/>
    <property type="evidence" value="ECO:0007669"/>
    <property type="project" value="UniProtKB-UniRule"/>
</dbReference>
<dbReference type="InterPro" id="IPR000644">
    <property type="entry name" value="CBS_dom"/>
</dbReference>
<dbReference type="Gene3D" id="1.25.60.10">
    <property type="entry name" value="MgtE N-terminal domain-like"/>
    <property type="match status" value="1"/>
</dbReference>
<dbReference type="EMBL" id="JABBNT010000007">
    <property type="protein sequence ID" value="NMM46628.1"/>
    <property type="molecule type" value="Genomic_DNA"/>
</dbReference>
<dbReference type="SUPFAM" id="SSF161093">
    <property type="entry name" value="MgtE membrane domain-like"/>
    <property type="match status" value="1"/>
</dbReference>
<keyword evidence="7 9" id="KW-0472">Membrane</keyword>
<dbReference type="PANTHER" id="PTHR43773:SF1">
    <property type="entry name" value="MAGNESIUM TRANSPORTER MGTE"/>
    <property type="match status" value="1"/>
</dbReference>
<keyword evidence="6 9" id="KW-1133">Transmembrane helix</keyword>
<feature type="transmembrane region" description="Helical" evidence="9">
    <location>
        <begin position="446"/>
        <end position="469"/>
    </location>
</feature>
<accession>A0A7Y0HHE2</accession>
<dbReference type="SUPFAM" id="SSF158791">
    <property type="entry name" value="MgtE N-terminal domain-like"/>
    <property type="match status" value="1"/>
</dbReference>
<keyword evidence="4 9" id="KW-0812">Transmembrane</keyword>
<dbReference type="AlphaFoldDB" id="A0A7Y0HHE2"/>
<dbReference type="Gene3D" id="3.10.580.10">
    <property type="entry name" value="CBS-domain"/>
    <property type="match status" value="1"/>
</dbReference>
<dbReference type="SMART" id="SM00116">
    <property type="entry name" value="CBS"/>
    <property type="match status" value="1"/>
</dbReference>
<feature type="domain" description="CBS" evidence="10">
    <location>
        <begin position="226"/>
        <end position="284"/>
    </location>
</feature>
<dbReference type="PROSITE" id="PS51371">
    <property type="entry name" value="CBS"/>
    <property type="match status" value="1"/>
</dbReference>
<evidence type="ECO:0000256" key="9">
    <source>
        <dbReference type="RuleBase" id="RU362011"/>
    </source>
</evidence>
<dbReference type="NCBIfam" id="TIGR00400">
    <property type="entry name" value="mgtE"/>
    <property type="match status" value="1"/>
</dbReference>
<keyword evidence="9" id="KW-0479">Metal-binding</keyword>
<organism evidence="11 12">
    <name type="scientific">Pacificispira spongiicola</name>
    <dbReference type="NCBI Taxonomy" id="2729598"/>
    <lineage>
        <taxon>Bacteria</taxon>
        <taxon>Pseudomonadati</taxon>
        <taxon>Pseudomonadota</taxon>
        <taxon>Alphaproteobacteria</taxon>
        <taxon>Rhodospirillales</taxon>
        <taxon>Rhodospirillaceae</taxon>
        <taxon>Pacificispira</taxon>
    </lineage>
</organism>
<keyword evidence="12" id="KW-1185">Reference proteome</keyword>
<feature type="transmembrane region" description="Helical" evidence="9">
    <location>
        <begin position="307"/>
        <end position="327"/>
    </location>
</feature>
<dbReference type="InterPro" id="IPR038076">
    <property type="entry name" value="MgtE_N_sf"/>
</dbReference>
<dbReference type="InterPro" id="IPR006668">
    <property type="entry name" value="Mg_transptr_MgtE_intracell_dom"/>
</dbReference>
<proteinExistence type="inferred from homology"/>
<evidence type="ECO:0000256" key="4">
    <source>
        <dbReference type="ARBA" id="ARBA00022692"/>
    </source>
</evidence>
<feature type="transmembrane region" description="Helical" evidence="9">
    <location>
        <begin position="409"/>
        <end position="434"/>
    </location>
</feature>
<dbReference type="InterPro" id="IPR006667">
    <property type="entry name" value="SLC41_membr_dom"/>
</dbReference>
<dbReference type="SMART" id="SM00924">
    <property type="entry name" value="MgtE_N"/>
    <property type="match status" value="1"/>
</dbReference>
<evidence type="ECO:0000259" key="10">
    <source>
        <dbReference type="PROSITE" id="PS51371"/>
    </source>
</evidence>
<keyword evidence="5 9" id="KW-0460">Magnesium</keyword>
<evidence type="ECO:0000256" key="2">
    <source>
        <dbReference type="ARBA" id="ARBA00009749"/>
    </source>
</evidence>
<feature type="transmembrane region" description="Helical" evidence="9">
    <location>
        <begin position="381"/>
        <end position="403"/>
    </location>
</feature>
<comment type="function">
    <text evidence="9">Acts as a magnesium transporter.</text>
</comment>
<evidence type="ECO:0000256" key="3">
    <source>
        <dbReference type="ARBA" id="ARBA00022448"/>
    </source>
</evidence>
<dbReference type="Pfam" id="PF00571">
    <property type="entry name" value="CBS"/>
    <property type="match status" value="1"/>
</dbReference>
<dbReference type="GO" id="GO:0005886">
    <property type="term" value="C:plasma membrane"/>
    <property type="evidence" value="ECO:0007669"/>
    <property type="project" value="UniProtKB-SubCell"/>
</dbReference>
<dbReference type="Pfam" id="PF01769">
    <property type="entry name" value="MgtE"/>
    <property type="match status" value="1"/>
</dbReference>
<evidence type="ECO:0000256" key="1">
    <source>
        <dbReference type="ARBA" id="ARBA00004141"/>
    </source>
</evidence>
<evidence type="ECO:0000313" key="11">
    <source>
        <dbReference type="EMBL" id="NMM46628.1"/>
    </source>
</evidence>
<dbReference type="InterPro" id="IPR046342">
    <property type="entry name" value="CBS_dom_sf"/>
</dbReference>
<evidence type="ECO:0000313" key="12">
    <source>
        <dbReference type="Proteomes" id="UP000539372"/>
    </source>
</evidence>
<comment type="subunit">
    <text evidence="9">Homodimer.</text>
</comment>
<name>A0A7Y0HHE2_9PROT</name>
<dbReference type="PANTHER" id="PTHR43773">
    <property type="entry name" value="MAGNESIUM TRANSPORTER MGTE"/>
    <property type="match status" value="1"/>
</dbReference>
<evidence type="ECO:0000256" key="6">
    <source>
        <dbReference type="ARBA" id="ARBA00022989"/>
    </source>
</evidence>
<dbReference type="InterPro" id="IPR006669">
    <property type="entry name" value="MgtE_transporter"/>
</dbReference>
<evidence type="ECO:0000256" key="7">
    <source>
        <dbReference type="ARBA" id="ARBA00023136"/>
    </source>
</evidence>
<dbReference type="RefSeq" id="WP_169627024.1">
    <property type="nucleotide sequence ID" value="NZ_JABBNT010000007.1"/>
</dbReference>
<protein>
    <recommendedName>
        <fullName evidence="9">Magnesium transporter MgtE</fullName>
    </recommendedName>
</protein>
<dbReference type="CDD" id="cd04606">
    <property type="entry name" value="CBS_pair_Mg_transporter"/>
    <property type="match status" value="1"/>
</dbReference>
<comment type="subcellular location">
    <subcellularLocation>
        <location evidence="9">Cell membrane</location>
        <topology evidence="9">Multi-pass membrane protein</topology>
    </subcellularLocation>
    <subcellularLocation>
        <location evidence="1">Membrane</location>
        <topology evidence="1">Multi-pass membrane protein</topology>
    </subcellularLocation>
</comment>
<dbReference type="GO" id="GO:0046872">
    <property type="term" value="F:metal ion binding"/>
    <property type="evidence" value="ECO:0007669"/>
    <property type="project" value="UniProtKB-KW"/>
</dbReference>
<comment type="caution">
    <text evidence="11">The sequence shown here is derived from an EMBL/GenBank/DDBJ whole genome shotgun (WGS) entry which is preliminary data.</text>
</comment>